<feature type="transmembrane region" description="Helical" evidence="6">
    <location>
        <begin position="643"/>
        <end position="663"/>
    </location>
</feature>
<dbReference type="InterPro" id="IPR011009">
    <property type="entry name" value="Kinase-like_dom_sf"/>
</dbReference>
<evidence type="ECO:0000256" key="4">
    <source>
        <dbReference type="ARBA" id="ARBA00022989"/>
    </source>
</evidence>
<feature type="transmembrane region" description="Helical" evidence="6">
    <location>
        <begin position="147"/>
        <end position="165"/>
    </location>
</feature>
<sequence>MGVPQPGEVEVEVEDRRERRIRKPVDLLRCVLSCIGIAALAVVGVAASVTMSGAETHIAATSHRLPHALLVVVSPLALFALLVLPVAMAVQLLVRRQFRRLAEAAATGVLAGVMTAVANELLTRAAASRLYYAIIMARPGTSHAAALDPYLAGLVAYATMVGLAGRPYWRNALWTAIALYAIVHVGALRTSVLSLLITVLGGRAIGLAVRYVAGAASQRPGALDIAGALAAADLPVTAIRRMHHEEPRQGNPSRRYAVTRKGEGRGLDIVVYDRDQQAAGAVYRLYRRVRLLGQVPHSAPLSVDHAVERRALLSYAAEDAAAPTPRLRAVVRAGPEASVLAYEHHEGTTLAQRNPGCSDAELGQIWDAVSRLHAHRVTHRRLTADRILLTDDGQAMLLDPGDGDVAASDLQIRLDVAQLTAELALVVGPDRAADLAATKLSTDDLVAVVSLLQPVALARSTRKALRRRRDVLPALRTRLLAAVPGGEVTPAQLERIRPRTLLTLIGSVAAVYLLAGELARTSLQSVLREADWRWVIAALALSAATYVGAAEELIGFVPGRLSFRLTLLTQLAGSFVTLVTPAAVGGATLNIKYLERQKISTAVAAASVGVAQVVAFVVHALLILVFAAIAGSSGSEPIHPPRWTWFVLAGLVLIALVVLAIPAGRRMLRARLSPTLDQVVPRLLEVAQQPGKLARGIGGTLLLDLAYIFCLAACVAAFSRSVPIAKIGVVYLTGSAIGSIIPTPGGIGAVEAALTAGLTAAGVPGASAASAVLLFRLVTFWLPVPLGGAALKYLEREQAV</sequence>
<evidence type="ECO:0000256" key="3">
    <source>
        <dbReference type="ARBA" id="ARBA00022692"/>
    </source>
</evidence>
<comment type="caution">
    <text evidence="7">The sequence shown here is derived from an EMBL/GenBank/DDBJ whole genome shotgun (WGS) entry which is preliminary data.</text>
</comment>
<evidence type="ECO:0000313" key="8">
    <source>
        <dbReference type="Proteomes" id="UP000460272"/>
    </source>
</evidence>
<dbReference type="Gene3D" id="1.10.510.10">
    <property type="entry name" value="Transferase(Phosphotransferase) domain 1"/>
    <property type="match status" value="1"/>
</dbReference>
<evidence type="ECO:0000256" key="5">
    <source>
        <dbReference type="ARBA" id="ARBA00023136"/>
    </source>
</evidence>
<dbReference type="InterPro" id="IPR022791">
    <property type="entry name" value="L-PG_synthase/AglD"/>
</dbReference>
<dbReference type="GO" id="GO:0005886">
    <property type="term" value="C:plasma membrane"/>
    <property type="evidence" value="ECO:0007669"/>
    <property type="project" value="UniProtKB-SubCell"/>
</dbReference>
<feature type="transmembrane region" description="Helical" evidence="6">
    <location>
        <begin position="569"/>
        <end position="591"/>
    </location>
</feature>
<accession>A0A6P2C5Q3</accession>
<keyword evidence="4 6" id="KW-1133">Transmembrane helix</keyword>
<dbReference type="Proteomes" id="UP000460272">
    <property type="component" value="Unassembled WGS sequence"/>
</dbReference>
<feature type="transmembrane region" description="Helical" evidence="6">
    <location>
        <begin position="69"/>
        <end position="94"/>
    </location>
</feature>
<gene>
    <name evidence="7" type="ORF">EAS64_04200</name>
</gene>
<keyword evidence="2" id="KW-1003">Cell membrane</keyword>
<comment type="subcellular location">
    <subcellularLocation>
        <location evidence="1">Cell membrane</location>
        <topology evidence="1">Multi-pass membrane protein</topology>
    </subcellularLocation>
</comment>
<keyword evidence="5 6" id="KW-0472">Membrane</keyword>
<dbReference type="EMBL" id="RPFW01000001">
    <property type="protein sequence ID" value="TVZ06598.1"/>
    <property type="molecule type" value="Genomic_DNA"/>
</dbReference>
<feature type="transmembrane region" description="Helical" evidence="6">
    <location>
        <begin position="603"/>
        <end position="631"/>
    </location>
</feature>
<feature type="transmembrane region" description="Helical" evidence="6">
    <location>
        <begin position="753"/>
        <end position="775"/>
    </location>
</feature>
<reference evidence="7 8" key="1">
    <citation type="submission" date="2018-11" db="EMBL/GenBank/DDBJ databases">
        <title>Trebonia kvetii gen.nov., sp.nov., a novel acidophilic actinobacterium, and proposal of the new actinobacterial family Treboniaceae fam. nov.</title>
        <authorList>
            <person name="Rapoport D."/>
            <person name="Sagova-Mareckova M."/>
            <person name="Sedlacek I."/>
            <person name="Provaznik J."/>
            <person name="Kralova S."/>
            <person name="Pavlinic D."/>
            <person name="Benes V."/>
            <person name="Kopecky J."/>
        </authorList>
    </citation>
    <scope>NUCLEOTIDE SEQUENCE [LARGE SCALE GENOMIC DNA]</scope>
    <source>
        <strain evidence="7 8">15Tr583</strain>
    </source>
</reference>
<dbReference type="NCBIfam" id="TIGR00374">
    <property type="entry name" value="flippase-like domain"/>
    <property type="match status" value="1"/>
</dbReference>
<evidence type="ECO:0000256" key="1">
    <source>
        <dbReference type="ARBA" id="ARBA00004651"/>
    </source>
</evidence>
<dbReference type="AlphaFoldDB" id="A0A6P2C5Q3"/>
<evidence type="ECO:0000256" key="2">
    <source>
        <dbReference type="ARBA" id="ARBA00022475"/>
    </source>
</evidence>
<evidence type="ECO:0000313" key="7">
    <source>
        <dbReference type="EMBL" id="TVZ06598.1"/>
    </source>
</evidence>
<dbReference type="OrthoDB" id="5242664at2"/>
<dbReference type="RefSeq" id="WP_145851351.1">
    <property type="nucleotide sequence ID" value="NZ_RPFW01000001.1"/>
</dbReference>
<keyword evidence="8" id="KW-1185">Reference proteome</keyword>
<feature type="transmembrane region" description="Helical" evidence="6">
    <location>
        <begin position="177"/>
        <end position="200"/>
    </location>
</feature>
<feature type="transmembrane region" description="Helical" evidence="6">
    <location>
        <begin position="27"/>
        <end position="49"/>
    </location>
</feature>
<keyword evidence="3 6" id="KW-0812">Transmembrane</keyword>
<evidence type="ECO:0000256" key="6">
    <source>
        <dbReference type="SAM" id="Phobius"/>
    </source>
</evidence>
<feature type="transmembrane region" description="Helical" evidence="6">
    <location>
        <begin position="531"/>
        <end position="549"/>
    </location>
</feature>
<feature type="transmembrane region" description="Helical" evidence="6">
    <location>
        <begin position="501"/>
        <end position="519"/>
    </location>
</feature>
<dbReference type="Pfam" id="PF03706">
    <property type="entry name" value="LPG_synthase_TM"/>
    <property type="match status" value="1"/>
</dbReference>
<feature type="transmembrane region" description="Helical" evidence="6">
    <location>
        <begin position="724"/>
        <end position="741"/>
    </location>
</feature>
<dbReference type="PANTHER" id="PTHR39087:SF2">
    <property type="entry name" value="UPF0104 MEMBRANE PROTEIN MJ1595"/>
    <property type="match status" value="1"/>
</dbReference>
<dbReference type="SUPFAM" id="SSF56112">
    <property type="entry name" value="Protein kinase-like (PK-like)"/>
    <property type="match status" value="1"/>
</dbReference>
<feature type="transmembrane region" description="Helical" evidence="6">
    <location>
        <begin position="701"/>
        <end position="718"/>
    </location>
</feature>
<proteinExistence type="predicted"/>
<feature type="transmembrane region" description="Helical" evidence="6">
    <location>
        <begin position="106"/>
        <end position="127"/>
    </location>
</feature>
<protein>
    <submittedName>
        <fullName evidence="7">TIGR00374 family protein</fullName>
    </submittedName>
</protein>
<dbReference type="PANTHER" id="PTHR39087">
    <property type="entry name" value="UPF0104 MEMBRANE PROTEIN MJ1595"/>
    <property type="match status" value="1"/>
</dbReference>
<name>A0A6P2C5Q3_9ACTN</name>
<organism evidence="7 8">
    <name type="scientific">Trebonia kvetii</name>
    <dbReference type="NCBI Taxonomy" id="2480626"/>
    <lineage>
        <taxon>Bacteria</taxon>
        <taxon>Bacillati</taxon>
        <taxon>Actinomycetota</taxon>
        <taxon>Actinomycetes</taxon>
        <taxon>Streptosporangiales</taxon>
        <taxon>Treboniaceae</taxon>
        <taxon>Trebonia</taxon>
    </lineage>
</organism>